<comment type="caution">
    <text evidence="1">The sequence shown here is derived from an EMBL/GenBank/DDBJ whole genome shotgun (WGS) entry which is preliminary data.</text>
</comment>
<evidence type="ECO:0000313" key="1">
    <source>
        <dbReference type="EMBL" id="KRT34758.1"/>
    </source>
</evidence>
<gene>
    <name evidence="1" type="ORF">HMPREF1705_04003</name>
</gene>
<reference evidence="2" key="1">
    <citation type="submission" date="2012-09" db="EMBL/GenBank/DDBJ databases">
        <authorList>
            <person name="Weinstock G."/>
            <person name="Sodergren E."/>
            <person name="Clifton S."/>
            <person name="Fulton L."/>
            <person name="Fulton B."/>
            <person name="Courtney L."/>
            <person name="Fronick C."/>
            <person name="Harrison M."/>
            <person name="Strong C."/>
            <person name="Farmer C."/>
            <person name="Delehaunty K."/>
            <person name="Markovic C."/>
            <person name="Hall O."/>
            <person name="Minx P."/>
            <person name="Tomlinson C."/>
            <person name="Mitreva M."/>
            <person name="Nelson J."/>
            <person name="Hou S."/>
            <person name="Wollam A."/>
            <person name="Pepin K.H."/>
            <person name="Johnson M."/>
            <person name="Bhonagiri V."/>
            <person name="Nash W.E."/>
            <person name="Suruliraj S."/>
            <person name="Warren W."/>
            <person name="Chinwalla A."/>
            <person name="Mardis E.R."/>
            <person name="Wilson R.K."/>
        </authorList>
    </citation>
    <scope>NUCLEOTIDE SEQUENCE [LARGE SCALE GENOMIC DNA]</scope>
    <source>
        <strain evidence="2">OS1</strain>
    </source>
</reference>
<dbReference type="Proteomes" id="UP000005273">
    <property type="component" value="Unassembled WGS sequence"/>
</dbReference>
<accession>A0A0T5X8Y6</accession>
<proteinExistence type="predicted"/>
<name>A0A0T5X8Y6_9BACT</name>
<dbReference type="OrthoDB" id="9922884at2"/>
<dbReference type="STRING" id="592015.HMPREF1705_04003"/>
<dbReference type="AlphaFoldDB" id="A0A0T5X8Y6"/>
<sequence length="108" mass="12472">MTTDEKVELAHKIEGPLVGIVYSEWSKWCAYAQRFGFRRALQFAQVMQDSPSVRPGPKQSYRAIAQVLGKFRQQLEHLPPTELAEVLGYTGRWIIARRGMSDEGRHRR</sequence>
<protein>
    <submittedName>
        <fullName evidence="1">Uncharacterized protein</fullName>
    </submittedName>
</protein>
<dbReference type="RefSeq" id="WP_057940636.1">
    <property type="nucleotide sequence ID" value="NZ_ACJX03000001.1"/>
</dbReference>
<keyword evidence="2" id="KW-1185">Reference proteome</keyword>
<evidence type="ECO:0000313" key="2">
    <source>
        <dbReference type="Proteomes" id="UP000005273"/>
    </source>
</evidence>
<dbReference type="EMBL" id="ACJX03000001">
    <property type="protein sequence ID" value="KRT34758.1"/>
    <property type="molecule type" value="Genomic_DNA"/>
</dbReference>
<organism evidence="1 2">
    <name type="scientific">Acetomicrobium hydrogeniformans ATCC BAA-1850</name>
    <dbReference type="NCBI Taxonomy" id="592015"/>
    <lineage>
        <taxon>Bacteria</taxon>
        <taxon>Thermotogati</taxon>
        <taxon>Synergistota</taxon>
        <taxon>Synergistia</taxon>
        <taxon>Synergistales</taxon>
        <taxon>Acetomicrobiaceae</taxon>
        <taxon>Acetomicrobium</taxon>
    </lineage>
</organism>